<dbReference type="eggNOG" id="COG2524">
    <property type="taxonomic scope" value="Bacteria"/>
</dbReference>
<dbReference type="OrthoDB" id="9805698at2"/>
<gene>
    <name evidence="14" type="ORF">dsat_1550</name>
</gene>
<proteinExistence type="inferred from homology"/>
<dbReference type="Gene3D" id="3.10.580.10">
    <property type="entry name" value="CBS-domain"/>
    <property type="match status" value="1"/>
</dbReference>
<dbReference type="GO" id="GO:0000049">
    <property type="term" value="F:tRNA binding"/>
    <property type="evidence" value="ECO:0007669"/>
    <property type="project" value="UniProtKB-KW"/>
</dbReference>
<dbReference type="Gene3D" id="1.10.3090.10">
    <property type="entry name" value="cca-adding enzyme, domain 2"/>
    <property type="match status" value="1"/>
</dbReference>
<keyword evidence="8" id="KW-0547">Nucleotide-binding</keyword>
<dbReference type="Gene3D" id="3.30.460.10">
    <property type="entry name" value="Beta Polymerase, domain 2"/>
    <property type="match status" value="1"/>
</dbReference>
<dbReference type="PANTHER" id="PTHR47788:SF1">
    <property type="entry name" value="A-ADDING TRNA NUCLEOTIDYLTRANSFERASE"/>
    <property type="match status" value="1"/>
</dbReference>
<dbReference type="SMART" id="SM00116">
    <property type="entry name" value="CBS"/>
    <property type="match status" value="2"/>
</dbReference>
<keyword evidence="15" id="KW-1185">Reference proteome</keyword>
<dbReference type="GO" id="GO:0008033">
    <property type="term" value="P:tRNA processing"/>
    <property type="evidence" value="ECO:0007669"/>
    <property type="project" value="UniProtKB-KW"/>
</dbReference>
<comment type="cofactor">
    <cofactor evidence="1">
        <name>Mg(2+)</name>
        <dbReference type="ChEBI" id="CHEBI:18420"/>
    </cofactor>
</comment>
<dbReference type="Gene3D" id="3.90.1640.10">
    <property type="entry name" value="inorganic pyrophosphatase (n-terminal core)"/>
    <property type="match status" value="1"/>
</dbReference>
<dbReference type="InterPro" id="IPR052390">
    <property type="entry name" value="tRNA_nt/polyA_polymerase"/>
</dbReference>
<dbReference type="Gene3D" id="3.10.310.30">
    <property type="match status" value="1"/>
</dbReference>
<evidence type="ECO:0000256" key="10">
    <source>
        <dbReference type="ARBA" id="ARBA00022884"/>
    </source>
</evidence>
<keyword evidence="10 12" id="KW-0694">RNA-binding</keyword>
<dbReference type="InterPro" id="IPR001667">
    <property type="entry name" value="DDH_dom"/>
</dbReference>
<dbReference type="SUPFAM" id="SSF81301">
    <property type="entry name" value="Nucleotidyltransferase"/>
    <property type="match status" value="1"/>
</dbReference>
<dbReference type="eggNOG" id="COG0617">
    <property type="taxonomic scope" value="Bacteria"/>
</dbReference>
<accession>S7T1M9</accession>
<keyword evidence="5" id="KW-0819">tRNA processing</keyword>
<sequence length="901" mass="100780">MGQTTPPPVQVETVITGHTSADFDCLAAIIAAARLYPGAALVFPGSQEKNLRDFYIQSAMYLFNFVSGKDIDPAFVKRLVVVDTRQRGRVPHVQHLLDIPGLEIHLYDHHPDSPDDLPATVSTVRNWGSTAAILVHEMMGKDISLTPEEATIISLGIYEDTGSFVYPSTTPHDLRAAAWLVEHGVELNVVGDLLSRDLTAEQVRVLNALLKLAETHDIKGIKVVITQATMDHYVGDFAVLAQKMMEMESIRVLFALGRMDDRITVVARSRTAEVDVGRICESLGGGGHPYAASASVKDRTLPQVRDEIFALLYSEVNPQHLVTNFMSKSPVTVRRDALLGDAAAVMSRYGLKAAPVVDEDGKLVGLLEHELADKAVTHGLHAVQVREYMAREITAVAPDSDLYRAMEIILGHRQRLVPVVEDGRVVGVITRTDLIHILVEEPARIPESLPGRKRERSVVSILNERIPKDMLDVLRRAGEIAEELGVEAYVVGGFVRDLLLARPNLDMDIVIEGDGIAFANRLVQEYGGRVKEHDKFRTAVAILPDGRRIDVATARLEYYEYPAALPTVQLSSIKMDLFRRDFTINALAVRLNPKSFGKLVDFFDAQRDLKDRNIRVLHSLSFVEDPTRIIRAIRFEQRFGFRIGGQTERLIKNAVQMQFFQRLTGSRIFNEFKLLCEEKNASRCIVRLEEFKLLGQLHPGLELNAKKIGLLEKIDEVLDWYRLLFLPEPEPDPWMIYLLGLCSEMNDAEVADLTDRLNFSKRDQREFLSLRESVSTAFNRIGGWISRSGPLSELCLAIETLPAEGLLYLMARSTREEVRKGISLYLTRLRDEGIAITGQDLRRLGLTPGPAYGEILRIVRAARIDGQAEAREEQLALARRLVKKVLRKKSADMPPASRKGG</sequence>
<evidence type="ECO:0000256" key="8">
    <source>
        <dbReference type="ARBA" id="ARBA00022741"/>
    </source>
</evidence>
<keyword evidence="11" id="KW-0129">CBS domain</keyword>
<dbReference type="InterPro" id="IPR032828">
    <property type="entry name" value="PolyA_RNA-bd"/>
</dbReference>
<evidence type="ECO:0000256" key="3">
    <source>
        <dbReference type="ARBA" id="ARBA00022555"/>
    </source>
</evidence>
<dbReference type="STRING" id="1121439.dsat_1550"/>
<dbReference type="EMBL" id="ATHI01000032">
    <property type="protein sequence ID" value="EPR30410.1"/>
    <property type="molecule type" value="Genomic_DNA"/>
</dbReference>
<reference evidence="14 15" key="1">
    <citation type="journal article" date="2013" name="Genome Announc.">
        <title>Draft genome sequences for three mercury-methylating, sulfate-reducing bacteria.</title>
        <authorList>
            <person name="Brown S.D."/>
            <person name="Hurt R.A.Jr."/>
            <person name="Gilmour C.C."/>
            <person name="Elias D.A."/>
        </authorList>
    </citation>
    <scope>NUCLEOTIDE SEQUENCE [LARGE SCALE GENOMIC DNA]</scope>
    <source>
        <strain evidence="14 15">DSM 16529</strain>
    </source>
</reference>
<dbReference type="InterPro" id="IPR003156">
    <property type="entry name" value="DHHA1_dom"/>
</dbReference>
<keyword evidence="7" id="KW-0479">Metal-binding</keyword>
<dbReference type="SUPFAM" id="SSF64182">
    <property type="entry name" value="DHH phosphoesterases"/>
    <property type="match status" value="1"/>
</dbReference>
<dbReference type="Proteomes" id="UP000014975">
    <property type="component" value="Unassembled WGS sequence"/>
</dbReference>
<comment type="similarity">
    <text evidence="2 12">Belongs to the tRNA nucleotidyltransferase/poly(A) polymerase family.</text>
</comment>
<protein>
    <submittedName>
        <fullName evidence="14">Putative signal transduction protein with CBS domain containing protein</fullName>
    </submittedName>
</protein>
<comment type="caution">
    <text evidence="14">The sequence shown here is derived from an EMBL/GenBank/DDBJ whole genome shotgun (WGS) entry which is preliminary data.</text>
</comment>
<dbReference type="CDD" id="cd05398">
    <property type="entry name" value="NT_ClassII-CCAase"/>
    <property type="match status" value="1"/>
</dbReference>
<dbReference type="RefSeq" id="WP_020888246.1">
    <property type="nucleotide sequence ID" value="NZ_ATHI01000032.1"/>
</dbReference>
<dbReference type="Pfam" id="PF01743">
    <property type="entry name" value="PolyA_pol"/>
    <property type="match status" value="1"/>
</dbReference>
<dbReference type="InterPro" id="IPR002646">
    <property type="entry name" value="PolA_pol_head_dom"/>
</dbReference>
<name>S7T1M9_9BACT</name>
<evidence type="ECO:0000256" key="9">
    <source>
        <dbReference type="ARBA" id="ARBA00022842"/>
    </source>
</evidence>
<evidence type="ECO:0000256" key="12">
    <source>
        <dbReference type="RuleBase" id="RU003953"/>
    </source>
</evidence>
<dbReference type="AlphaFoldDB" id="S7T1M9"/>
<dbReference type="PROSITE" id="PS51371">
    <property type="entry name" value="CBS"/>
    <property type="match status" value="2"/>
</dbReference>
<dbReference type="GO" id="GO:0016779">
    <property type="term" value="F:nucleotidyltransferase activity"/>
    <property type="evidence" value="ECO:0007669"/>
    <property type="project" value="UniProtKB-KW"/>
</dbReference>
<evidence type="ECO:0000256" key="11">
    <source>
        <dbReference type="PROSITE-ProRule" id="PRU00703"/>
    </source>
</evidence>
<dbReference type="InterPro" id="IPR038763">
    <property type="entry name" value="DHH_sf"/>
</dbReference>
<feature type="domain" description="CBS" evidence="13">
    <location>
        <begin position="389"/>
        <end position="447"/>
    </location>
</feature>
<dbReference type="Pfam" id="PF12627">
    <property type="entry name" value="PolyA_pol_RNAbd"/>
    <property type="match status" value="1"/>
</dbReference>
<keyword evidence="9" id="KW-0460">Magnesium</keyword>
<dbReference type="Pfam" id="PF01368">
    <property type="entry name" value="DHH"/>
    <property type="match status" value="1"/>
</dbReference>
<dbReference type="PANTHER" id="PTHR47788">
    <property type="entry name" value="POLYA POLYMERASE"/>
    <property type="match status" value="1"/>
</dbReference>
<evidence type="ECO:0000256" key="1">
    <source>
        <dbReference type="ARBA" id="ARBA00001946"/>
    </source>
</evidence>
<dbReference type="InterPro" id="IPR000644">
    <property type="entry name" value="CBS_dom"/>
</dbReference>
<dbReference type="Pfam" id="PF02272">
    <property type="entry name" value="DHHA1"/>
    <property type="match status" value="1"/>
</dbReference>
<dbReference type="GO" id="GO:0000166">
    <property type="term" value="F:nucleotide binding"/>
    <property type="evidence" value="ECO:0007669"/>
    <property type="project" value="UniProtKB-KW"/>
</dbReference>
<dbReference type="eggNOG" id="COG0618">
    <property type="taxonomic scope" value="Bacteria"/>
</dbReference>
<dbReference type="InterPro" id="IPR046342">
    <property type="entry name" value="CBS_dom_sf"/>
</dbReference>
<evidence type="ECO:0000256" key="7">
    <source>
        <dbReference type="ARBA" id="ARBA00022723"/>
    </source>
</evidence>
<dbReference type="Pfam" id="PF00571">
    <property type="entry name" value="CBS"/>
    <property type="match status" value="2"/>
</dbReference>
<evidence type="ECO:0000259" key="13">
    <source>
        <dbReference type="PROSITE" id="PS51371"/>
    </source>
</evidence>
<dbReference type="PATRIC" id="fig|1121439.3.peg.2937"/>
<keyword evidence="4 12" id="KW-0808">Transferase</keyword>
<evidence type="ECO:0000256" key="2">
    <source>
        <dbReference type="ARBA" id="ARBA00007265"/>
    </source>
</evidence>
<organism evidence="14 15">
    <name type="scientific">Alkalidesulfovibrio alkalitolerans DSM 16529</name>
    <dbReference type="NCBI Taxonomy" id="1121439"/>
    <lineage>
        <taxon>Bacteria</taxon>
        <taxon>Pseudomonadati</taxon>
        <taxon>Thermodesulfobacteriota</taxon>
        <taxon>Desulfovibrionia</taxon>
        <taxon>Desulfovibrionales</taxon>
        <taxon>Desulfovibrionaceae</taxon>
        <taxon>Alkalidesulfovibrio</taxon>
    </lineage>
</organism>
<evidence type="ECO:0000256" key="4">
    <source>
        <dbReference type="ARBA" id="ARBA00022679"/>
    </source>
</evidence>
<dbReference type="InterPro" id="IPR043519">
    <property type="entry name" value="NT_sf"/>
</dbReference>
<evidence type="ECO:0000256" key="5">
    <source>
        <dbReference type="ARBA" id="ARBA00022694"/>
    </source>
</evidence>
<dbReference type="GO" id="GO:0046872">
    <property type="term" value="F:metal ion binding"/>
    <property type="evidence" value="ECO:0007669"/>
    <property type="project" value="UniProtKB-KW"/>
</dbReference>
<evidence type="ECO:0000313" key="15">
    <source>
        <dbReference type="Proteomes" id="UP000014975"/>
    </source>
</evidence>
<dbReference type="SUPFAM" id="SSF81891">
    <property type="entry name" value="Poly A polymerase C-terminal region-like"/>
    <property type="match status" value="1"/>
</dbReference>
<dbReference type="SUPFAM" id="SSF54631">
    <property type="entry name" value="CBS-domain pair"/>
    <property type="match status" value="1"/>
</dbReference>
<keyword evidence="3" id="KW-0820">tRNA-binding</keyword>
<keyword evidence="6" id="KW-0548">Nucleotidyltransferase</keyword>
<feature type="domain" description="CBS" evidence="13">
    <location>
        <begin position="326"/>
        <end position="383"/>
    </location>
</feature>
<evidence type="ECO:0000256" key="6">
    <source>
        <dbReference type="ARBA" id="ARBA00022695"/>
    </source>
</evidence>
<evidence type="ECO:0000313" key="14">
    <source>
        <dbReference type="EMBL" id="EPR30410.1"/>
    </source>
</evidence>